<proteinExistence type="predicted"/>
<dbReference type="AlphaFoldDB" id="A0A2N3IDQ3"/>
<comment type="caution">
    <text evidence="3">The sequence shown here is derived from an EMBL/GenBank/DDBJ whole genome shotgun (WGS) entry which is preliminary data.</text>
</comment>
<dbReference type="PANTHER" id="PTHR43798">
    <property type="entry name" value="MONOACYLGLYCEROL LIPASE"/>
    <property type="match status" value="1"/>
</dbReference>
<reference evidence="3 4" key="1">
    <citation type="journal article" date="2017" name="Front. Microbiol.">
        <title>Labilibaculum manganireducens gen. nov., sp. nov. and Labilibaculum filiforme sp. nov., Novel Bacteroidetes Isolated from Subsurface Sediments of the Baltic Sea.</title>
        <authorList>
            <person name="Vandieken V."/>
            <person name="Marshall I.P."/>
            <person name="Niemann H."/>
            <person name="Engelen B."/>
            <person name="Cypionka H."/>
        </authorList>
    </citation>
    <scope>NUCLEOTIDE SEQUENCE [LARGE SCALE GENOMIC DNA]</scope>
    <source>
        <strain evidence="3 4">59.10-2M</strain>
    </source>
</reference>
<keyword evidence="1" id="KW-0812">Transmembrane</keyword>
<evidence type="ECO:0000256" key="1">
    <source>
        <dbReference type="SAM" id="Phobius"/>
    </source>
</evidence>
<dbReference type="RefSeq" id="WP_101308624.1">
    <property type="nucleotide sequence ID" value="NZ_MVDE01000004.1"/>
</dbReference>
<dbReference type="EMBL" id="MVDE01000004">
    <property type="protein sequence ID" value="PKQ68462.1"/>
    <property type="molecule type" value="Genomic_DNA"/>
</dbReference>
<protein>
    <recommendedName>
        <fullName evidence="2">AB hydrolase-1 domain-containing protein</fullName>
    </recommendedName>
</protein>
<dbReference type="Gene3D" id="3.40.50.1820">
    <property type="entry name" value="alpha/beta hydrolase"/>
    <property type="match status" value="2"/>
</dbReference>
<evidence type="ECO:0000259" key="2">
    <source>
        <dbReference type="Pfam" id="PF00561"/>
    </source>
</evidence>
<evidence type="ECO:0000313" key="4">
    <source>
        <dbReference type="Proteomes" id="UP000233618"/>
    </source>
</evidence>
<gene>
    <name evidence="3" type="ORF">BZG01_04415</name>
</gene>
<dbReference type="SUPFAM" id="SSF53474">
    <property type="entry name" value="alpha/beta-Hydrolases"/>
    <property type="match status" value="1"/>
</dbReference>
<dbReference type="PANTHER" id="PTHR43798:SF33">
    <property type="entry name" value="HYDROLASE, PUTATIVE (AFU_ORTHOLOGUE AFUA_2G14860)-RELATED"/>
    <property type="match status" value="1"/>
</dbReference>
<name>A0A2N3IDQ3_9BACT</name>
<sequence>MRRRIKKLLYVSGFAILLLVTIGFVIFQKFKAEFDDQKIINEFHTQNIFPHSEMIPYKGNEIHTIYIGDLSKPKVLLIHGSPGYWFDFKYIFADKTLQKEYCIISYDRPGYGKTTVPAQKHLSDQAKVAAAVLNHYGKSNEKFTIVGHSYGGAVLEQTILDFQTKISHAIYVAPCLSPEFQKAKWYNLMILGGLTNKILPLELKNSNLEMMALENDLCLNEGRLHEINIPTSYIQGKKDILVPYQTQAYYLKFHKNADHKLLEDLNHFIPWSNPELIVQAIKEANSLNKYSKF</sequence>
<organism evidence="3 4">
    <name type="scientific">Labilibaculum manganireducens</name>
    <dbReference type="NCBI Taxonomy" id="1940525"/>
    <lineage>
        <taxon>Bacteria</taxon>
        <taxon>Pseudomonadati</taxon>
        <taxon>Bacteroidota</taxon>
        <taxon>Bacteroidia</taxon>
        <taxon>Marinilabiliales</taxon>
        <taxon>Marinifilaceae</taxon>
        <taxon>Labilibaculum</taxon>
    </lineage>
</organism>
<feature type="domain" description="AB hydrolase-1" evidence="2">
    <location>
        <begin position="75"/>
        <end position="178"/>
    </location>
</feature>
<dbReference type="Proteomes" id="UP000233618">
    <property type="component" value="Unassembled WGS sequence"/>
</dbReference>
<keyword evidence="4" id="KW-1185">Reference proteome</keyword>
<feature type="transmembrane region" description="Helical" evidence="1">
    <location>
        <begin position="7"/>
        <end position="27"/>
    </location>
</feature>
<dbReference type="GO" id="GO:0016020">
    <property type="term" value="C:membrane"/>
    <property type="evidence" value="ECO:0007669"/>
    <property type="project" value="TreeGrafter"/>
</dbReference>
<dbReference type="InterPro" id="IPR000073">
    <property type="entry name" value="AB_hydrolase_1"/>
</dbReference>
<evidence type="ECO:0000313" key="3">
    <source>
        <dbReference type="EMBL" id="PKQ68462.1"/>
    </source>
</evidence>
<dbReference type="Pfam" id="PF00561">
    <property type="entry name" value="Abhydrolase_1"/>
    <property type="match status" value="1"/>
</dbReference>
<keyword evidence="1" id="KW-0472">Membrane</keyword>
<accession>A0A2N3IDQ3</accession>
<dbReference type="InterPro" id="IPR029058">
    <property type="entry name" value="AB_hydrolase_fold"/>
</dbReference>
<keyword evidence="1" id="KW-1133">Transmembrane helix</keyword>
<dbReference type="InterPro" id="IPR050266">
    <property type="entry name" value="AB_hydrolase_sf"/>
</dbReference>